<gene>
    <name evidence="1" type="ORF">METZ01_LOCUS337849</name>
</gene>
<evidence type="ECO:0000313" key="1">
    <source>
        <dbReference type="EMBL" id="SVC84995.1"/>
    </source>
</evidence>
<proteinExistence type="predicted"/>
<reference evidence="1" key="1">
    <citation type="submission" date="2018-05" db="EMBL/GenBank/DDBJ databases">
        <authorList>
            <person name="Lanie J.A."/>
            <person name="Ng W.-L."/>
            <person name="Kazmierczak K.M."/>
            <person name="Andrzejewski T.M."/>
            <person name="Davidsen T.M."/>
            <person name="Wayne K.J."/>
            <person name="Tettelin H."/>
            <person name="Glass J.I."/>
            <person name="Rusch D."/>
            <person name="Podicherti R."/>
            <person name="Tsui H.-C.T."/>
            <person name="Winkler M.E."/>
        </authorList>
    </citation>
    <scope>NUCLEOTIDE SEQUENCE</scope>
</reference>
<accession>A0A382QJC6</accession>
<protein>
    <recommendedName>
        <fullName evidence="2">DUF4911 domain-containing protein</fullName>
    </recommendedName>
</protein>
<sequence length="80" mass="9218">MVPTDSTQWLLEVDKRDIAYIVSIFEGYDNLAVVRTIDAEQSIIELIISPDYLEDTDQLVHALSKEVYIKKIKNHPKTLN</sequence>
<organism evidence="1">
    <name type="scientific">marine metagenome</name>
    <dbReference type="NCBI Taxonomy" id="408172"/>
    <lineage>
        <taxon>unclassified sequences</taxon>
        <taxon>metagenomes</taxon>
        <taxon>ecological metagenomes</taxon>
    </lineage>
</organism>
<dbReference type="Pfam" id="PF16256">
    <property type="entry name" value="DUF4911"/>
    <property type="match status" value="1"/>
</dbReference>
<dbReference type="InterPro" id="IPR032587">
    <property type="entry name" value="DUF4911"/>
</dbReference>
<dbReference type="EMBL" id="UINC01114587">
    <property type="protein sequence ID" value="SVC84995.1"/>
    <property type="molecule type" value="Genomic_DNA"/>
</dbReference>
<evidence type="ECO:0008006" key="2">
    <source>
        <dbReference type="Google" id="ProtNLM"/>
    </source>
</evidence>
<name>A0A382QJC6_9ZZZZ</name>
<dbReference type="AlphaFoldDB" id="A0A382QJC6"/>